<evidence type="ECO:0000313" key="1">
    <source>
        <dbReference type="EMBL" id="JAD75159.1"/>
    </source>
</evidence>
<dbReference type="AlphaFoldDB" id="A0A0A9CFV3"/>
<organism evidence="1">
    <name type="scientific">Arundo donax</name>
    <name type="common">Giant reed</name>
    <name type="synonym">Donax arundinaceus</name>
    <dbReference type="NCBI Taxonomy" id="35708"/>
    <lineage>
        <taxon>Eukaryota</taxon>
        <taxon>Viridiplantae</taxon>
        <taxon>Streptophyta</taxon>
        <taxon>Embryophyta</taxon>
        <taxon>Tracheophyta</taxon>
        <taxon>Spermatophyta</taxon>
        <taxon>Magnoliopsida</taxon>
        <taxon>Liliopsida</taxon>
        <taxon>Poales</taxon>
        <taxon>Poaceae</taxon>
        <taxon>PACMAD clade</taxon>
        <taxon>Arundinoideae</taxon>
        <taxon>Arundineae</taxon>
        <taxon>Arundo</taxon>
    </lineage>
</organism>
<sequence>MPNIRGIAVPLDVYSPFKSGQICMSCSDIFGLEMLKLRIYVEPIASLLNSGCIRNTRKI</sequence>
<dbReference type="EMBL" id="GBRH01222736">
    <property type="protein sequence ID" value="JAD75159.1"/>
    <property type="molecule type" value="Transcribed_RNA"/>
</dbReference>
<reference evidence="1" key="2">
    <citation type="journal article" date="2015" name="Data Brief">
        <title>Shoot transcriptome of the giant reed, Arundo donax.</title>
        <authorList>
            <person name="Barrero R.A."/>
            <person name="Guerrero F.D."/>
            <person name="Moolhuijzen P."/>
            <person name="Goolsby J.A."/>
            <person name="Tidwell J."/>
            <person name="Bellgard S.E."/>
            <person name="Bellgard M.I."/>
        </authorList>
    </citation>
    <scope>NUCLEOTIDE SEQUENCE</scope>
    <source>
        <tissue evidence="1">Shoot tissue taken approximately 20 cm above the soil surface</tissue>
    </source>
</reference>
<protein>
    <submittedName>
        <fullName evidence="1">Pco072231b</fullName>
    </submittedName>
</protein>
<accession>A0A0A9CFV3</accession>
<proteinExistence type="predicted"/>
<name>A0A0A9CFV3_ARUDO</name>
<reference evidence="1" key="1">
    <citation type="submission" date="2014-09" db="EMBL/GenBank/DDBJ databases">
        <authorList>
            <person name="Magalhaes I.L.F."/>
            <person name="Oliveira U."/>
            <person name="Santos F.R."/>
            <person name="Vidigal T.H.D.A."/>
            <person name="Brescovit A.D."/>
            <person name="Santos A.J."/>
        </authorList>
    </citation>
    <scope>NUCLEOTIDE SEQUENCE</scope>
    <source>
        <tissue evidence="1">Shoot tissue taken approximately 20 cm above the soil surface</tissue>
    </source>
</reference>